<dbReference type="InterPro" id="IPR006222">
    <property type="entry name" value="GCVT_N"/>
</dbReference>
<dbReference type="SUPFAM" id="SSF103025">
    <property type="entry name" value="Folate-binding domain"/>
    <property type="match status" value="1"/>
</dbReference>
<dbReference type="EMBL" id="CAAHFH010000001">
    <property type="protein sequence ID" value="VGO20455.1"/>
    <property type="molecule type" value="Genomic_DNA"/>
</dbReference>
<sequence length="227" mass="24688">MIKPSPFVASTVPGKVFDPKHHVAFSDVFLARHMSPFEDEMEAITLGAGLPDRGDQGWIALGGKDVLQVIEGVPVDLPPGGGVCGVWIEALSDEPIDLYAGTDQLWIGLLRILVQTVVSRLHSVDVSVTDETDRVARMAVMGPDSRKLLQALGVCDDQLLQVGNHIEIEIIEEPVRVCRSDFAGVHGYDFIIPFGPFNMILAVICSWGVRLDMNLLPIGWNALQVPA</sequence>
<reference evidence="2 3" key="1">
    <citation type="submission" date="2019-04" db="EMBL/GenBank/DDBJ databases">
        <authorList>
            <person name="Van Vliet M D."/>
        </authorList>
    </citation>
    <scope>NUCLEOTIDE SEQUENCE [LARGE SCALE GENOMIC DNA]</scope>
    <source>
        <strain evidence="2 3">F21</strain>
    </source>
</reference>
<feature type="domain" description="GCVT N-terminal" evidence="1">
    <location>
        <begin position="37"/>
        <end position="223"/>
    </location>
</feature>
<keyword evidence="3" id="KW-1185">Reference proteome</keyword>
<dbReference type="Proteomes" id="UP000346198">
    <property type="component" value="Unassembled WGS sequence"/>
</dbReference>
<organism evidence="2 3">
    <name type="scientific">Pontiella sulfatireligans</name>
    <dbReference type="NCBI Taxonomy" id="2750658"/>
    <lineage>
        <taxon>Bacteria</taxon>
        <taxon>Pseudomonadati</taxon>
        <taxon>Kiritimatiellota</taxon>
        <taxon>Kiritimatiellia</taxon>
        <taxon>Kiritimatiellales</taxon>
        <taxon>Pontiellaceae</taxon>
        <taxon>Pontiella</taxon>
    </lineage>
</organism>
<proteinExistence type="predicted"/>
<dbReference type="Pfam" id="PF01571">
    <property type="entry name" value="GCV_T"/>
    <property type="match status" value="1"/>
</dbReference>
<evidence type="ECO:0000313" key="2">
    <source>
        <dbReference type="EMBL" id="VGO20455.1"/>
    </source>
</evidence>
<name>A0A6C2UJQ7_9BACT</name>
<dbReference type="InterPro" id="IPR027266">
    <property type="entry name" value="TrmE/GcvT-like"/>
</dbReference>
<protein>
    <recommendedName>
        <fullName evidence="1">GCVT N-terminal domain-containing protein</fullName>
    </recommendedName>
</protein>
<evidence type="ECO:0000259" key="1">
    <source>
        <dbReference type="Pfam" id="PF01571"/>
    </source>
</evidence>
<dbReference type="RefSeq" id="WP_168433270.1">
    <property type="nucleotide sequence ID" value="NZ_CAAHFH010000001.1"/>
</dbReference>
<gene>
    <name evidence="2" type="ORF">SCARR_02518</name>
</gene>
<dbReference type="AlphaFoldDB" id="A0A6C2UJQ7"/>
<accession>A0A6C2UJQ7</accession>
<dbReference type="Gene3D" id="3.30.1360.120">
    <property type="entry name" value="Probable tRNA modification gtpase trme, domain 1"/>
    <property type="match status" value="1"/>
</dbReference>
<evidence type="ECO:0000313" key="3">
    <source>
        <dbReference type="Proteomes" id="UP000346198"/>
    </source>
</evidence>